<dbReference type="AlphaFoldDB" id="A0A811VFL6"/>
<evidence type="ECO:0000256" key="8">
    <source>
        <dbReference type="RuleBase" id="RU363108"/>
    </source>
</evidence>
<keyword evidence="6 8" id="KW-0675">Receptor</keyword>
<evidence type="ECO:0000256" key="2">
    <source>
        <dbReference type="ARBA" id="ARBA00022475"/>
    </source>
</evidence>
<dbReference type="GO" id="GO:0007165">
    <property type="term" value="P:signal transduction"/>
    <property type="evidence" value="ECO:0007669"/>
    <property type="project" value="UniProtKB-KW"/>
</dbReference>
<protein>
    <recommendedName>
        <fullName evidence="8">Gustatory receptor</fullName>
    </recommendedName>
</protein>
<dbReference type="GO" id="GO:0005886">
    <property type="term" value="C:plasma membrane"/>
    <property type="evidence" value="ECO:0007669"/>
    <property type="project" value="UniProtKB-SubCell"/>
</dbReference>
<feature type="transmembrane region" description="Helical" evidence="8">
    <location>
        <begin position="304"/>
        <end position="325"/>
    </location>
</feature>
<dbReference type="OrthoDB" id="8006662at2759"/>
<dbReference type="GO" id="GO:0007635">
    <property type="term" value="P:chemosensory behavior"/>
    <property type="evidence" value="ECO:0007669"/>
    <property type="project" value="TreeGrafter"/>
</dbReference>
<dbReference type="Pfam" id="PF08395">
    <property type="entry name" value="7tm_7"/>
    <property type="match status" value="1"/>
</dbReference>
<evidence type="ECO:0000256" key="7">
    <source>
        <dbReference type="ARBA" id="ARBA00023224"/>
    </source>
</evidence>
<feature type="transmembrane region" description="Helical" evidence="8">
    <location>
        <begin position="161"/>
        <end position="182"/>
    </location>
</feature>
<feature type="transmembrane region" description="Helical" evidence="8">
    <location>
        <begin position="32"/>
        <end position="51"/>
    </location>
</feature>
<feature type="transmembrane region" description="Helical" evidence="8">
    <location>
        <begin position="271"/>
        <end position="292"/>
    </location>
</feature>
<comment type="function">
    <text evidence="8">Gustatory receptor which mediates acceptance or avoidance behavior, depending on its substrates.</text>
</comment>
<dbReference type="GO" id="GO:0008049">
    <property type="term" value="P:male courtship behavior"/>
    <property type="evidence" value="ECO:0007669"/>
    <property type="project" value="TreeGrafter"/>
</dbReference>
<evidence type="ECO:0000256" key="5">
    <source>
        <dbReference type="ARBA" id="ARBA00023136"/>
    </source>
</evidence>
<keyword evidence="4 8" id="KW-1133">Transmembrane helix</keyword>
<dbReference type="Proteomes" id="UP000606786">
    <property type="component" value="Unassembled WGS sequence"/>
</dbReference>
<evidence type="ECO:0000256" key="4">
    <source>
        <dbReference type="ARBA" id="ARBA00022989"/>
    </source>
</evidence>
<feature type="transmembrane region" description="Helical" evidence="8">
    <location>
        <begin position="378"/>
        <end position="399"/>
    </location>
</feature>
<dbReference type="GO" id="GO:0030424">
    <property type="term" value="C:axon"/>
    <property type="evidence" value="ECO:0007669"/>
    <property type="project" value="TreeGrafter"/>
</dbReference>
<keyword evidence="2 8" id="KW-1003">Cell membrane</keyword>
<sequence length="425" mass="49294">MVLLRSPAAEHSVRISMSWRRLFYQPESTYEANGLFTAIQFITCCNGFIYRRGHFIVNFWTKLYTMLMPFITILSLGLGIQQLINDPVESARFEETDQLWLAVCVLEMIMATVAYVLIVYSMVKHTRDHVELYDRISALDRLLLRDFGVNLKYHKLMRKNLIEYVILSIVYCVALCWTLFMVKPNKMAHACGMAYAYLAMTAGPHCSSYLQVNFAAMLRIRFRLLQKLLDEKFLLAKFPQSGLREVRLLKLVDVVRAFHELIDAINDVYRVTLTVGLAHDFTLVTIILYMLFGHSMGEAVDGVFFAFGGMWLAVPLHKFLTAPVYCNRAIEEGKRCLRLIEKIDICFPNFKSAKRIVTATMHWRLENKIQFTCGFNMIYNKTIITTITAVVFNYLLILIQFRMTQLMGKQIEEQKNILQDWIGDL</sequence>
<dbReference type="EMBL" id="CAJHJT010000056">
    <property type="protein sequence ID" value="CAD7014047.1"/>
    <property type="molecule type" value="Genomic_DNA"/>
</dbReference>
<dbReference type="PANTHER" id="PTHR21143">
    <property type="entry name" value="INVERTEBRATE GUSTATORY RECEPTOR"/>
    <property type="match status" value="1"/>
</dbReference>
<evidence type="ECO:0000256" key="3">
    <source>
        <dbReference type="ARBA" id="ARBA00022692"/>
    </source>
</evidence>
<name>A0A811VFL6_CERCA</name>
<organism evidence="9 10">
    <name type="scientific">Ceratitis capitata</name>
    <name type="common">Mediterranean fruit fly</name>
    <name type="synonym">Tephritis capitata</name>
    <dbReference type="NCBI Taxonomy" id="7213"/>
    <lineage>
        <taxon>Eukaryota</taxon>
        <taxon>Metazoa</taxon>
        <taxon>Ecdysozoa</taxon>
        <taxon>Arthropoda</taxon>
        <taxon>Hexapoda</taxon>
        <taxon>Insecta</taxon>
        <taxon>Pterygota</taxon>
        <taxon>Neoptera</taxon>
        <taxon>Endopterygota</taxon>
        <taxon>Diptera</taxon>
        <taxon>Brachycera</taxon>
        <taxon>Muscomorpha</taxon>
        <taxon>Tephritoidea</taxon>
        <taxon>Tephritidae</taxon>
        <taxon>Ceratitis</taxon>
        <taxon>Ceratitis</taxon>
    </lineage>
</organism>
<feature type="transmembrane region" description="Helical" evidence="8">
    <location>
        <begin position="63"/>
        <end position="84"/>
    </location>
</feature>
<proteinExistence type="inferred from homology"/>
<keyword evidence="7 8" id="KW-0807">Transducer</keyword>
<evidence type="ECO:0000313" key="9">
    <source>
        <dbReference type="EMBL" id="CAD7014047.1"/>
    </source>
</evidence>
<dbReference type="GO" id="GO:0030425">
    <property type="term" value="C:dendrite"/>
    <property type="evidence" value="ECO:0007669"/>
    <property type="project" value="TreeGrafter"/>
</dbReference>
<accession>A0A811VFL6</accession>
<feature type="transmembrane region" description="Helical" evidence="8">
    <location>
        <begin position="99"/>
        <end position="120"/>
    </location>
</feature>
<comment type="subcellular location">
    <subcellularLocation>
        <location evidence="1 8">Cell membrane</location>
        <topology evidence="1 8">Multi-pass membrane protein</topology>
    </subcellularLocation>
</comment>
<feature type="transmembrane region" description="Helical" evidence="8">
    <location>
        <begin position="194"/>
        <end position="218"/>
    </location>
</feature>
<reference evidence="9" key="1">
    <citation type="submission" date="2020-11" db="EMBL/GenBank/DDBJ databases">
        <authorList>
            <person name="Whitehead M."/>
        </authorList>
    </citation>
    <scope>NUCLEOTIDE SEQUENCE</scope>
    <source>
        <strain evidence="9">EGII</strain>
    </source>
</reference>
<evidence type="ECO:0000256" key="1">
    <source>
        <dbReference type="ARBA" id="ARBA00004651"/>
    </source>
</evidence>
<keyword evidence="10" id="KW-1185">Reference proteome</keyword>
<comment type="caution">
    <text evidence="9">The sequence shown here is derived from an EMBL/GenBank/DDBJ whole genome shotgun (WGS) entry which is preliminary data.</text>
</comment>
<keyword evidence="5 8" id="KW-0472">Membrane</keyword>
<evidence type="ECO:0000256" key="6">
    <source>
        <dbReference type="ARBA" id="ARBA00023170"/>
    </source>
</evidence>
<keyword evidence="3 8" id="KW-0812">Transmembrane</keyword>
<comment type="caution">
    <text evidence="8">Lacks conserved residue(s) required for the propagation of feature annotation.</text>
</comment>
<dbReference type="PANTHER" id="PTHR21143:SF133">
    <property type="entry name" value="GUSTATORY AND PHEROMONE RECEPTOR 32A-RELATED"/>
    <property type="match status" value="1"/>
</dbReference>
<comment type="similarity">
    <text evidence="8">Belongs to the insect chemoreceptor superfamily. Gustatory receptor (GR) family.</text>
</comment>
<dbReference type="GO" id="GO:0050909">
    <property type="term" value="P:sensory perception of taste"/>
    <property type="evidence" value="ECO:0007669"/>
    <property type="project" value="InterPro"/>
</dbReference>
<gene>
    <name evidence="9" type="ORF">CCAP1982_LOCUS22054</name>
</gene>
<dbReference type="GO" id="GO:0043025">
    <property type="term" value="C:neuronal cell body"/>
    <property type="evidence" value="ECO:0007669"/>
    <property type="project" value="TreeGrafter"/>
</dbReference>
<evidence type="ECO:0000313" key="10">
    <source>
        <dbReference type="Proteomes" id="UP000606786"/>
    </source>
</evidence>
<dbReference type="InterPro" id="IPR013604">
    <property type="entry name" value="7TM_chemorcpt"/>
</dbReference>